<sequence>MLNRLKISVTNSRVNDSNPNPSSGRDSHMKQPVHNKVIPGFQALRQARALVAGWNPRQKGSCTSQSGLANHCATDAPALWPRG</sequence>
<evidence type="ECO:0000313" key="2">
    <source>
        <dbReference type="EMBL" id="GFO04932.1"/>
    </source>
</evidence>
<feature type="compositionally biased region" description="Polar residues" evidence="1">
    <location>
        <begin position="8"/>
        <end position="24"/>
    </location>
</feature>
<evidence type="ECO:0000313" key="3">
    <source>
        <dbReference type="Proteomes" id="UP000735302"/>
    </source>
</evidence>
<protein>
    <submittedName>
        <fullName evidence="2">Uncharacterized protein</fullName>
    </submittedName>
</protein>
<comment type="caution">
    <text evidence="2">The sequence shown here is derived from an EMBL/GenBank/DDBJ whole genome shotgun (WGS) entry which is preliminary data.</text>
</comment>
<name>A0AAV4ADB6_9GAST</name>
<evidence type="ECO:0000256" key="1">
    <source>
        <dbReference type="SAM" id="MobiDB-lite"/>
    </source>
</evidence>
<reference evidence="2 3" key="1">
    <citation type="journal article" date="2021" name="Elife">
        <title>Chloroplast acquisition without the gene transfer in kleptoplastic sea slugs, Plakobranchus ocellatus.</title>
        <authorList>
            <person name="Maeda T."/>
            <person name="Takahashi S."/>
            <person name="Yoshida T."/>
            <person name="Shimamura S."/>
            <person name="Takaki Y."/>
            <person name="Nagai Y."/>
            <person name="Toyoda A."/>
            <person name="Suzuki Y."/>
            <person name="Arimoto A."/>
            <person name="Ishii H."/>
            <person name="Satoh N."/>
            <person name="Nishiyama T."/>
            <person name="Hasebe M."/>
            <person name="Maruyama T."/>
            <person name="Minagawa J."/>
            <person name="Obokata J."/>
            <person name="Shigenobu S."/>
        </authorList>
    </citation>
    <scope>NUCLEOTIDE SEQUENCE [LARGE SCALE GENOMIC DNA]</scope>
</reference>
<feature type="region of interest" description="Disordered" evidence="1">
    <location>
        <begin position="56"/>
        <end position="83"/>
    </location>
</feature>
<keyword evidence="3" id="KW-1185">Reference proteome</keyword>
<accession>A0AAV4ADB6</accession>
<feature type="compositionally biased region" description="Polar residues" evidence="1">
    <location>
        <begin position="58"/>
        <end position="68"/>
    </location>
</feature>
<dbReference type="EMBL" id="BLXT01003745">
    <property type="protein sequence ID" value="GFO04932.1"/>
    <property type="molecule type" value="Genomic_DNA"/>
</dbReference>
<gene>
    <name evidence="2" type="ORF">PoB_003143700</name>
</gene>
<organism evidence="2 3">
    <name type="scientific">Plakobranchus ocellatus</name>
    <dbReference type="NCBI Taxonomy" id="259542"/>
    <lineage>
        <taxon>Eukaryota</taxon>
        <taxon>Metazoa</taxon>
        <taxon>Spiralia</taxon>
        <taxon>Lophotrochozoa</taxon>
        <taxon>Mollusca</taxon>
        <taxon>Gastropoda</taxon>
        <taxon>Heterobranchia</taxon>
        <taxon>Euthyneura</taxon>
        <taxon>Panpulmonata</taxon>
        <taxon>Sacoglossa</taxon>
        <taxon>Placobranchoidea</taxon>
        <taxon>Plakobranchidae</taxon>
        <taxon>Plakobranchus</taxon>
    </lineage>
</organism>
<dbReference type="Proteomes" id="UP000735302">
    <property type="component" value="Unassembled WGS sequence"/>
</dbReference>
<feature type="region of interest" description="Disordered" evidence="1">
    <location>
        <begin position="1"/>
        <end position="32"/>
    </location>
</feature>
<proteinExistence type="predicted"/>
<dbReference type="AlphaFoldDB" id="A0AAV4ADB6"/>